<organism evidence="1 2">
    <name type="scientific">Ditylenchus dipsaci</name>
    <dbReference type="NCBI Taxonomy" id="166011"/>
    <lineage>
        <taxon>Eukaryota</taxon>
        <taxon>Metazoa</taxon>
        <taxon>Ecdysozoa</taxon>
        <taxon>Nematoda</taxon>
        <taxon>Chromadorea</taxon>
        <taxon>Rhabditida</taxon>
        <taxon>Tylenchina</taxon>
        <taxon>Tylenchomorpha</taxon>
        <taxon>Sphaerularioidea</taxon>
        <taxon>Anguinidae</taxon>
        <taxon>Anguininae</taxon>
        <taxon>Ditylenchus</taxon>
    </lineage>
</organism>
<protein>
    <submittedName>
        <fullName evidence="2">Uncharacterized protein</fullName>
    </submittedName>
</protein>
<dbReference type="Proteomes" id="UP000887574">
    <property type="component" value="Unplaced"/>
</dbReference>
<dbReference type="AlphaFoldDB" id="A0A915DBA5"/>
<evidence type="ECO:0000313" key="2">
    <source>
        <dbReference type="WBParaSite" id="jg18102"/>
    </source>
</evidence>
<name>A0A915DBA5_9BILA</name>
<dbReference type="WBParaSite" id="jg18102">
    <property type="protein sequence ID" value="jg18102"/>
    <property type="gene ID" value="jg18102"/>
</dbReference>
<keyword evidence="1" id="KW-1185">Reference proteome</keyword>
<accession>A0A915DBA5</accession>
<reference evidence="2" key="1">
    <citation type="submission" date="2022-11" db="UniProtKB">
        <authorList>
            <consortium name="WormBaseParasite"/>
        </authorList>
    </citation>
    <scope>IDENTIFICATION</scope>
</reference>
<proteinExistence type="predicted"/>
<sequence length="178" mass="19524">MRSRKQQQDGVNLPAVVVPSSNKPKLLIKRSSCCKVVLLERKEEGQGGKSSHHMGGEGEPAAIATFWERAIWERGKLAAVLQRPSIPLPTDRSRPKSSIACWMGEEGEDSHSSGCAPKSRSAEKSMVVVEMDVCSGRLAHCSFSSSVHHLGEYDTKGLLLVLGDDESRRRRWNGSGDR</sequence>
<evidence type="ECO:0000313" key="1">
    <source>
        <dbReference type="Proteomes" id="UP000887574"/>
    </source>
</evidence>